<dbReference type="RefSeq" id="WP_145191816.1">
    <property type="nucleotide sequence ID" value="NZ_CP036266.1"/>
</dbReference>
<evidence type="ECO:0000313" key="2">
    <source>
        <dbReference type="EMBL" id="QDT23835.1"/>
    </source>
</evidence>
<proteinExistence type="predicted"/>
<accession>A0A517PWT1</accession>
<keyword evidence="3" id="KW-1185">Reference proteome</keyword>
<evidence type="ECO:0008006" key="4">
    <source>
        <dbReference type="Google" id="ProtNLM"/>
    </source>
</evidence>
<dbReference type="Proteomes" id="UP000320421">
    <property type="component" value="Chromosome"/>
</dbReference>
<dbReference type="InterPro" id="IPR012902">
    <property type="entry name" value="N_methyl_site"/>
</dbReference>
<name>A0A517PWT1_9PLAN</name>
<protein>
    <recommendedName>
        <fullName evidence="4">Prepilin-type N-terminal cleavage/methylation domain-containing protein</fullName>
    </recommendedName>
</protein>
<reference evidence="2 3" key="1">
    <citation type="submission" date="2019-02" db="EMBL/GenBank/DDBJ databases">
        <title>Deep-cultivation of Planctomycetes and their phenomic and genomic characterization uncovers novel biology.</title>
        <authorList>
            <person name="Wiegand S."/>
            <person name="Jogler M."/>
            <person name="Boedeker C."/>
            <person name="Pinto D."/>
            <person name="Vollmers J."/>
            <person name="Rivas-Marin E."/>
            <person name="Kohn T."/>
            <person name="Peeters S.H."/>
            <person name="Heuer A."/>
            <person name="Rast P."/>
            <person name="Oberbeckmann S."/>
            <person name="Bunk B."/>
            <person name="Jeske O."/>
            <person name="Meyerdierks A."/>
            <person name="Storesund J.E."/>
            <person name="Kallscheuer N."/>
            <person name="Luecker S."/>
            <person name="Lage O.M."/>
            <person name="Pohl T."/>
            <person name="Merkel B.J."/>
            <person name="Hornburger P."/>
            <person name="Mueller R.-W."/>
            <person name="Bruemmer F."/>
            <person name="Labrenz M."/>
            <person name="Spormann A.M."/>
            <person name="Op den Camp H."/>
            <person name="Overmann J."/>
            <person name="Amann R."/>
            <person name="Jetten M.S.M."/>
            <person name="Mascher T."/>
            <person name="Medema M.H."/>
            <person name="Devos D.P."/>
            <person name="Kaster A.-K."/>
            <person name="Ovreas L."/>
            <person name="Rohde M."/>
            <person name="Galperin M.Y."/>
            <person name="Jogler C."/>
        </authorList>
    </citation>
    <scope>NUCLEOTIDE SEQUENCE [LARGE SCALE GENOMIC DNA]</scope>
    <source>
        <strain evidence="2 3">HG66A1</strain>
    </source>
</reference>
<keyword evidence="1" id="KW-0472">Membrane</keyword>
<dbReference type="AlphaFoldDB" id="A0A517PWT1"/>
<dbReference type="PROSITE" id="PS00409">
    <property type="entry name" value="PROKAR_NTER_METHYL"/>
    <property type="match status" value="1"/>
</dbReference>
<keyword evidence="1" id="KW-0812">Transmembrane</keyword>
<evidence type="ECO:0000256" key="1">
    <source>
        <dbReference type="SAM" id="Phobius"/>
    </source>
</evidence>
<dbReference type="OrthoDB" id="231157at2"/>
<organism evidence="2 3">
    <name type="scientific">Gimesia chilikensis</name>
    <dbReference type="NCBI Taxonomy" id="2605989"/>
    <lineage>
        <taxon>Bacteria</taxon>
        <taxon>Pseudomonadati</taxon>
        <taxon>Planctomycetota</taxon>
        <taxon>Planctomycetia</taxon>
        <taxon>Planctomycetales</taxon>
        <taxon>Planctomycetaceae</taxon>
        <taxon>Gimesia</taxon>
    </lineage>
</organism>
<keyword evidence="1" id="KW-1133">Transmembrane helix</keyword>
<gene>
    <name evidence="2" type="ORF">HG66A1_56600</name>
</gene>
<feature type="transmembrane region" description="Helical" evidence="1">
    <location>
        <begin position="21"/>
        <end position="44"/>
    </location>
</feature>
<dbReference type="EMBL" id="CP036266">
    <property type="protein sequence ID" value="QDT23835.1"/>
    <property type="molecule type" value="Genomic_DNA"/>
</dbReference>
<sequence>MNRIHSRQQGLSNRSAEIDSVRTGFTLVEMLVSVALVLLMMLMFTEIFQLLSGSMTTQRGISENDQRERLLVTLFQSDLDNRTFQYLLPLANYRDFTTPPMTKPLPTDPRSPEYRKTERLGYFYISENDVNDDTDDILQFTVSRFADPNQKDDTEDFYYGKSDMAQPNIPSAALQLSAHPNQPDADDGRILADGTSQSSAAEVSYFLRGSNLYRRVLLIREPLTISGVNTSQPVTATGVPYFLRSSTGSPAPLYGETVDSRHNFWRDFDFSAFRAEATPPGSGVYYARFHDLSELDNSDASRNTVLYPLGIPHFRYGFNHLTGLSREFMTSTAPSSPTLPTFIGRFTHEETSHEDFNYPHDLMPASIGGGGNPMDASGPSLLVDYETRVVQGLEEGDRRSEDLVLSNVRSFDIKVFDDLKGDFVDIGRFADGRFGTNSGSNIDPKQNTVHGNATYKNVFDTWHPNISVGSDVDPPYPLLADNTPAADPLYDLDNQTTEHIPKPLSAIRIVVRYEDPSSGQLRQMTLIHSLRNKSSIAE</sequence>
<evidence type="ECO:0000313" key="3">
    <source>
        <dbReference type="Proteomes" id="UP000320421"/>
    </source>
</evidence>